<comment type="caution">
    <text evidence="1">The sequence shown here is derived from an EMBL/GenBank/DDBJ whole genome shotgun (WGS) entry which is preliminary data.</text>
</comment>
<gene>
    <name evidence="1" type="ORF">Pfra01_002325200</name>
</gene>
<organism evidence="1 2">
    <name type="scientific">Phytophthora fragariaefolia</name>
    <dbReference type="NCBI Taxonomy" id="1490495"/>
    <lineage>
        <taxon>Eukaryota</taxon>
        <taxon>Sar</taxon>
        <taxon>Stramenopiles</taxon>
        <taxon>Oomycota</taxon>
        <taxon>Peronosporomycetes</taxon>
        <taxon>Peronosporales</taxon>
        <taxon>Peronosporaceae</taxon>
        <taxon>Phytophthora</taxon>
    </lineage>
</organism>
<dbReference type="EMBL" id="BSXT01003684">
    <property type="protein sequence ID" value="GMF55272.1"/>
    <property type="molecule type" value="Genomic_DNA"/>
</dbReference>
<proteinExistence type="predicted"/>
<reference evidence="1" key="1">
    <citation type="submission" date="2023-04" db="EMBL/GenBank/DDBJ databases">
        <title>Phytophthora fragariaefolia NBRC 109709.</title>
        <authorList>
            <person name="Ichikawa N."/>
            <person name="Sato H."/>
            <person name="Tonouchi N."/>
        </authorList>
    </citation>
    <scope>NUCLEOTIDE SEQUENCE</scope>
    <source>
        <strain evidence="1">NBRC 109709</strain>
    </source>
</reference>
<sequence>MLSDIAEGDSPPSTIRVERALDEEAKDEVVLNDSYQEVPEELQIDTYDSDRFMIALSRCVWFDDPNDDDPNLCEEDPDSDDLDLEIEEIIVAINNEFDEGNDAF</sequence>
<accession>A0A9W7D3E3</accession>
<keyword evidence="2" id="KW-1185">Reference proteome</keyword>
<evidence type="ECO:0000313" key="1">
    <source>
        <dbReference type="EMBL" id="GMF55272.1"/>
    </source>
</evidence>
<name>A0A9W7D3E3_9STRA</name>
<evidence type="ECO:0000313" key="2">
    <source>
        <dbReference type="Proteomes" id="UP001165121"/>
    </source>
</evidence>
<dbReference type="AlphaFoldDB" id="A0A9W7D3E3"/>
<protein>
    <submittedName>
        <fullName evidence="1">Unnamed protein product</fullName>
    </submittedName>
</protein>
<dbReference type="Proteomes" id="UP001165121">
    <property type="component" value="Unassembled WGS sequence"/>
</dbReference>